<dbReference type="InterPro" id="IPR051548">
    <property type="entry name" value="Grx-like_ET"/>
</dbReference>
<dbReference type="CDD" id="cd02976">
    <property type="entry name" value="NrdH"/>
    <property type="match status" value="1"/>
</dbReference>
<dbReference type="PROSITE" id="PS00195">
    <property type="entry name" value="GLUTAREDOXIN_1"/>
    <property type="match status" value="1"/>
</dbReference>
<proteinExistence type="predicted"/>
<dbReference type="EMBL" id="JAHLQK010000004">
    <property type="protein sequence ID" value="MBU5677217.1"/>
    <property type="molecule type" value="Genomic_DNA"/>
</dbReference>
<evidence type="ECO:0000313" key="3">
    <source>
        <dbReference type="Proteomes" id="UP000779508"/>
    </source>
</evidence>
<dbReference type="PANTHER" id="PTHR34386">
    <property type="entry name" value="GLUTAREDOXIN"/>
    <property type="match status" value="1"/>
</dbReference>
<evidence type="ECO:0000313" key="2">
    <source>
        <dbReference type="EMBL" id="MBU5677217.1"/>
    </source>
</evidence>
<accession>A0ABS6G412</accession>
<dbReference type="InterPro" id="IPR002109">
    <property type="entry name" value="Glutaredoxin"/>
</dbReference>
<gene>
    <name evidence="2" type="ORF">KQI88_12415</name>
</gene>
<feature type="domain" description="Glutaredoxin" evidence="1">
    <location>
        <begin position="5"/>
        <end position="63"/>
    </location>
</feature>
<dbReference type="InterPro" id="IPR011767">
    <property type="entry name" value="GLR_AS"/>
</dbReference>
<sequence>MDKKVVVYTSNTCPHCFTTKDYLTSKGIEYTEKNVSKSPEYRKELMSKGFMGVPVVMVDDEAIVGFDKQRLDELL</sequence>
<dbReference type="Proteomes" id="UP000779508">
    <property type="component" value="Unassembled WGS sequence"/>
</dbReference>
<evidence type="ECO:0000259" key="1">
    <source>
        <dbReference type="Pfam" id="PF00462"/>
    </source>
</evidence>
<comment type="caution">
    <text evidence="2">The sequence shown here is derived from an EMBL/GenBank/DDBJ whole genome shotgun (WGS) entry which is preliminary data.</text>
</comment>
<dbReference type="RefSeq" id="WP_216417768.1">
    <property type="nucleotide sequence ID" value="NZ_JAHLQK010000004.1"/>
</dbReference>
<name>A0ABS6G412_9FIRM</name>
<dbReference type="Pfam" id="PF00462">
    <property type="entry name" value="Glutaredoxin"/>
    <property type="match status" value="1"/>
</dbReference>
<dbReference type="PROSITE" id="PS51354">
    <property type="entry name" value="GLUTAREDOXIN_2"/>
    <property type="match status" value="1"/>
</dbReference>
<organism evidence="2 3">
    <name type="scientific">Alkaliphilus flagellatus</name>
    <dbReference type="NCBI Taxonomy" id="2841507"/>
    <lineage>
        <taxon>Bacteria</taxon>
        <taxon>Bacillati</taxon>
        <taxon>Bacillota</taxon>
        <taxon>Clostridia</taxon>
        <taxon>Peptostreptococcales</taxon>
        <taxon>Natronincolaceae</taxon>
        <taxon>Alkaliphilus</taxon>
    </lineage>
</organism>
<protein>
    <submittedName>
        <fullName evidence="2">Glutaredoxin family protein</fullName>
    </submittedName>
</protein>
<reference evidence="2 3" key="1">
    <citation type="submission" date="2021-06" db="EMBL/GenBank/DDBJ databases">
        <authorList>
            <person name="Sun Q."/>
            <person name="Li D."/>
        </authorList>
    </citation>
    <scope>NUCLEOTIDE SEQUENCE [LARGE SCALE GENOMIC DNA]</scope>
    <source>
        <strain evidence="2 3">MSJ-5</strain>
    </source>
</reference>
<dbReference type="PANTHER" id="PTHR34386:SF1">
    <property type="entry name" value="GLUTAREDOXIN-LIKE PROTEIN NRDH"/>
    <property type="match status" value="1"/>
</dbReference>
<keyword evidence="3" id="KW-1185">Reference proteome</keyword>